<dbReference type="Proteomes" id="UP000636709">
    <property type="component" value="Unassembled WGS sequence"/>
</dbReference>
<proteinExistence type="predicted"/>
<organism evidence="1 2">
    <name type="scientific">Digitaria exilis</name>
    <dbReference type="NCBI Taxonomy" id="1010633"/>
    <lineage>
        <taxon>Eukaryota</taxon>
        <taxon>Viridiplantae</taxon>
        <taxon>Streptophyta</taxon>
        <taxon>Embryophyta</taxon>
        <taxon>Tracheophyta</taxon>
        <taxon>Spermatophyta</taxon>
        <taxon>Magnoliopsida</taxon>
        <taxon>Liliopsida</taxon>
        <taxon>Poales</taxon>
        <taxon>Poaceae</taxon>
        <taxon>PACMAD clade</taxon>
        <taxon>Panicoideae</taxon>
        <taxon>Panicodae</taxon>
        <taxon>Paniceae</taxon>
        <taxon>Anthephorinae</taxon>
        <taxon>Digitaria</taxon>
    </lineage>
</organism>
<comment type="caution">
    <text evidence="1">The sequence shown here is derived from an EMBL/GenBank/DDBJ whole genome shotgun (WGS) entry which is preliminary data.</text>
</comment>
<reference evidence="1" key="1">
    <citation type="submission" date="2020-07" db="EMBL/GenBank/DDBJ databases">
        <title>Genome sequence and genetic diversity analysis of an under-domesticated orphan crop, white fonio (Digitaria exilis).</title>
        <authorList>
            <person name="Bennetzen J.L."/>
            <person name="Chen S."/>
            <person name="Ma X."/>
            <person name="Wang X."/>
            <person name="Yssel A.E.J."/>
            <person name="Chaluvadi S.R."/>
            <person name="Johnson M."/>
            <person name="Gangashetty P."/>
            <person name="Hamidou F."/>
            <person name="Sanogo M.D."/>
            <person name="Zwaenepoel A."/>
            <person name="Wallace J."/>
            <person name="Van De Peer Y."/>
            <person name="Van Deynze A."/>
        </authorList>
    </citation>
    <scope>NUCLEOTIDE SEQUENCE</scope>
    <source>
        <tissue evidence="1">Leaves</tissue>
    </source>
</reference>
<dbReference type="AlphaFoldDB" id="A0A835AWC4"/>
<sequence>METIISFLDALRGLGTICHMLVEDIVDKLEDGTLKDSITCSMDDSTQEFDKQVNSLKMAATMSSTHKVHLFGPRTPSVLKQHIFELF</sequence>
<dbReference type="OrthoDB" id="660918at2759"/>
<evidence type="ECO:0000313" key="2">
    <source>
        <dbReference type="Proteomes" id="UP000636709"/>
    </source>
</evidence>
<dbReference type="EMBL" id="JACEFO010002137">
    <property type="protein sequence ID" value="KAF8677984.1"/>
    <property type="molecule type" value="Genomic_DNA"/>
</dbReference>
<evidence type="ECO:0000313" key="1">
    <source>
        <dbReference type="EMBL" id="KAF8677984.1"/>
    </source>
</evidence>
<keyword evidence="2" id="KW-1185">Reference proteome</keyword>
<accession>A0A835AWC4</accession>
<protein>
    <submittedName>
        <fullName evidence="1">Uncharacterized protein</fullName>
    </submittedName>
</protein>
<name>A0A835AWC4_9POAL</name>
<gene>
    <name evidence="1" type="ORF">HU200_046341</name>
</gene>